<dbReference type="HOGENOM" id="CLU_934085_0_0_1"/>
<reference evidence="1 2" key="1">
    <citation type="journal article" date="2014" name="Proc. Natl. Acad. Sci. U.S.A.">
        <title>Trajectory and genomic determinants of fungal-pathogen speciation and host adaptation.</title>
        <authorList>
            <person name="Hu X."/>
            <person name="Xiao G."/>
            <person name="Zheng P."/>
            <person name="Shang Y."/>
            <person name="Su Y."/>
            <person name="Zhang X."/>
            <person name="Liu X."/>
            <person name="Zhan S."/>
            <person name="St Leger R.J."/>
            <person name="Wang C."/>
        </authorList>
    </citation>
    <scope>NUCLEOTIDE SEQUENCE [LARGE SCALE GENOMIC DNA]</scope>
    <source>
        <strain evidence="1 2">ARSEF 549</strain>
    </source>
</reference>
<sequence>MQSASEDVSISDRYVEEGIYMANLSPISPSTSTVVGQSGSQQPFETAVILTSRATDLVNPGSEIYGQCPSVPGYVLAHVPMAAIVEPVAEPCDGLRTLELLSKRRNAAKSLLALLQLCFSVFVLVRARGNHVDLYSAGGFSLSVAPYAVMAAVNLLANALVPQYDCLFLVENDVMEAMRLQHDLQFHGIVGKVLQTEEREPVTLHLPGKEDGSQKWVSGIPGLQQDTRLRLLTPDEAISDGVLPDIFIFVGATHEVQRQARLSNYKALLVDLIRACGAASMDLRPTIARTPPGIFFIT</sequence>
<dbReference type="EMBL" id="AZNF01000014">
    <property type="protein sequence ID" value="KID61668.1"/>
    <property type="molecule type" value="Genomic_DNA"/>
</dbReference>
<dbReference type="AlphaFoldDB" id="A0A0B4EUB8"/>
<proteinExistence type="predicted"/>
<evidence type="ECO:0000313" key="1">
    <source>
        <dbReference type="EMBL" id="KID61668.1"/>
    </source>
</evidence>
<dbReference type="VEuPathDB" id="FungiDB:MAN_08907"/>
<keyword evidence="2" id="KW-1185">Reference proteome</keyword>
<organism evidence="1 2">
    <name type="scientific">Metarhizium anisopliae (strain ARSEF 549)</name>
    <dbReference type="NCBI Taxonomy" id="3151832"/>
    <lineage>
        <taxon>Eukaryota</taxon>
        <taxon>Fungi</taxon>
        <taxon>Dikarya</taxon>
        <taxon>Ascomycota</taxon>
        <taxon>Pezizomycotina</taxon>
        <taxon>Sordariomycetes</taxon>
        <taxon>Hypocreomycetidae</taxon>
        <taxon>Hypocreales</taxon>
        <taxon>Clavicipitaceae</taxon>
        <taxon>Metarhizium</taxon>
    </lineage>
</organism>
<protein>
    <submittedName>
        <fullName evidence="1">Uncharacterized protein</fullName>
    </submittedName>
</protein>
<accession>A0A0B4EUB8</accession>
<dbReference type="OrthoDB" id="4941419at2759"/>
<gene>
    <name evidence="1" type="ORF">MAN_08907</name>
</gene>
<evidence type="ECO:0000313" key="2">
    <source>
        <dbReference type="Proteomes" id="UP000031186"/>
    </source>
</evidence>
<feature type="non-terminal residue" evidence="1">
    <location>
        <position position="1"/>
    </location>
</feature>
<dbReference type="Proteomes" id="UP000031186">
    <property type="component" value="Unassembled WGS sequence"/>
</dbReference>
<name>A0A0B4EUB8_METAF</name>
<comment type="caution">
    <text evidence="1">The sequence shown here is derived from an EMBL/GenBank/DDBJ whole genome shotgun (WGS) entry which is preliminary data.</text>
</comment>